<sequence>MGTETRPLGKMLLLMNIDPDKITKLSKQVLDALAKGETIPTYGGDVYVNSQGEW</sequence>
<proteinExistence type="predicted"/>
<dbReference type="KEGG" id="medw:NCTC10132_00543"/>
<evidence type="ECO:0000259" key="1">
    <source>
        <dbReference type="Pfam" id="PF26361"/>
    </source>
</evidence>
<keyword evidence="3" id="KW-1185">Reference proteome</keyword>
<evidence type="ECO:0000313" key="3">
    <source>
        <dbReference type="Proteomes" id="UP000257559"/>
    </source>
</evidence>
<dbReference type="InterPro" id="IPR058861">
    <property type="entry name" value="MIB_arm"/>
</dbReference>
<evidence type="ECO:0000313" key="2">
    <source>
        <dbReference type="EMBL" id="SYV97184.1"/>
    </source>
</evidence>
<dbReference type="Pfam" id="PF26361">
    <property type="entry name" value="MIB_arm"/>
    <property type="match status" value="1"/>
</dbReference>
<gene>
    <name evidence="2" type="ORF">NCTC10132_00543</name>
</gene>
<name>A0A3B0PUZ9_9BACT</name>
<accession>A0A3B0PUZ9</accession>
<feature type="non-terminal residue" evidence="2">
    <location>
        <position position="54"/>
    </location>
</feature>
<protein>
    <recommendedName>
        <fullName evidence="1">Mycoplasma immunoglobulin binding protein arm domain-containing protein</fullName>
    </recommendedName>
</protein>
<dbReference type="EMBL" id="LS991951">
    <property type="protein sequence ID" value="SYV97184.1"/>
    <property type="molecule type" value="Genomic_DNA"/>
</dbReference>
<dbReference type="AlphaFoldDB" id="A0A3B0PUZ9"/>
<reference evidence="3" key="1">
    <citation type="submission" date="2018-06" db="EMBL/GenBank/DDBJ databases">
        <authorList>
            <consortium name="Pathogen Informatics"/>
        </authorList>
    </citation>
    <scope>NUCLEOTIDE SEQUENCE [LARGE SCALE GENOMIC DNA]</scope>
    <source>
        <strain evidence="3">NCTC10132</strain>
    </source>
</reference>
<dbReference type="Proteomes" id="UP000257559">
    <property type="component" value="Chromosome"/>
</dbReference>
<feature type="domain" description="Mycoplasma immunoglobulin binding protein arm" evidence="1">
    <location>
        <begin position="5"/>
        <end position="54"/>
    </location>
</feature>
<organism evidence="2 3">
    <name type="scientific">Mycoplasmopsis edwardii</name>
    <dbReference type="NCBI Taxonomy" id="53558"/>
    <lineage>
        <taxon>Bacteria</taxon>
        <taxon>Bacillati</taxon>
        <taxon>Mycoplasmatota</taxon>
        <taxon>Mycoplasmoidales</taxon>
        <taxon>Metamycoplasmataceae</taxon>
        <taxon>Mycoplasmopsis</taxon>
    </lineage>
</organism>